<gene>
    <name evidence="3" type="ORF">EUBSIR_02043</name>
</gene>
<comment type="caution">
    <text evidence="3">The sequence shown here is derived from an EMBL/GenBank/DDBJ whole genome shotgun (WGS) entry which is preliminary data.</text>
</comment>
<dbReference type="Proteomes" id="UP000005326">
    <property type="component" value="Unassembled WGS sequence"/>
</dbReference>
<organism evidence="3 4">
    <name type="scientific">[Eubacterium] siraeum DSM 15702</name>
    <dbReference type="NCBI Taxonomy" id="428128"/>
    <lineage>
        <taxon>Bacteria</taxon>
        <taxon>Bacillati</taxon>
        <taxon>Bacillota</taxon>
        <taxon>Clostridia</taxon>
        <taxon>Eubacteriales</taxon>
        <taxon>Oscillospiraceae</taxon>
        <taxon>Oscillospiraceae incertae sedis</taxon>
    </lineage>
</organism>
<dbReference type="InterPro" id="IPR051534">
    <property type="entry name" value="CBASS_pafABC_assoc_protein"/>
</dbReference>
<feature type="domain" description="WYL" evidence="1">
    <location>
        <begin position="171"/>
        <end position="240"/>
    </location>
</feature>
<dbReference type="PANTHER" id="PTHR34580:SF1">
    <property type="entry name" value="PROTEIN PAFC"/>
    <property type="match status" value="1"/>
</dbReference>
<dbReference type="AlphaFoldDB" id="B0MQC7"/>
<keyword evidence="4" id="KW-1185">Reference proteome</keyword>
<dbReference type="EMBL" id="ABCA03000051">
    <property type="protein sequence ID" value="EDS00106.1"/>
    <property type="molecule type" value="Genomic_DNA"/>
</dbReference>
<reference evidence="3" key="1">
    <citation type="submission" date="2007-10" db="EMBL/GenBank/DDBJ databases">
        <authorList>
            <person name="Fulton L."/>
            <person name="Clifton S."/>
            <person name="Fulton B."/>
            <person name="Xu J."/>
            <person name="Minx P."/>
            <person name="Pepin K.H."/>
            <person name="Johnson M."/>
            <person name="Thiruvilangam P."/>
            <person name="Bhonagiri V."/>
            <person name="Nash W.E."/>
            <person name="Mardis E.R."/>
            <person name="Wilson R.K."/>
        </authorList>
    </citation>
    <scope>NUCLEOTIDE SEQUENCE [LARGE SCALE GENOMIC DNA]</scope>
    <source>
        <strain evidence="3">DSM 15702</strain>
    </source>
</reference>
<protein>
    <submittedName>
        <fullName evidence="3">Uncharacterized protein</fullName>
    </submittedName>
</protein>
<sequence length="358" mass="42093">MYLICPVFHGIIRFGYFGLKYKYFHKGAEPMESFEPKKLALIRIWQILKEYSDCDHPLTQDDIARHLENDYGIVIERKAISRNISLLKEAGAEIESGRTGSYLERRDFEDSELKLLIDGVLCSKYITAKQSKELIDRLCGLSNKYFRSHVKNIHSVNDWYKTDNQALFYNIELIDTAIEEEKQIHYDYNKYGVDKKLHKSSHQYMSPYLMILHNQHYYLMAYSEYWGNMAFHRLDRITNMNISDKKATPIRNVSGYENGINYKELSSAMPYMFTDRPEHIDFIADIGIIDQVIDWFGSDIRIAKTDDEDKVRISVKASPNAMVHWAMQYANYVEIISPEPLRMRVKEALENGLKKYHM</sequence>
<dbReference type="PANTHER" id="PTHR34580">
    <property type="match status" value="1"/>
</dbReference>
<dbReference type="Pfam" id="PF13280">
    <property type="entry name" value="WYL"/>
    <property type="match status" value="1"/>
</dbReference>
<evidence type="ECO:0000259" key="1">
    <source>
        <dbReference type="Pfam" id="PF13280"/>
    </source>
</evidence>
<evidence type="ECO:0000313" key="3">
    <source>
        <dbReference type="EMBL" id="EDS00106.1"/>
    </source>
</evidence>
<dbReference type="InterPro" id="IPR026881">
    <property type="entry name" value="WYL_dom"/>
</dbReference>
<dbReference type="InterPro" id="IPR057727">
    <property type="entry name" value="WCX_dom"/>
</dbReference>
<dbReference type="Pfam" id="PF25583">
    <property type="entry name" value="WCX"/>
    <property type="match status" value="1"/>
</dbReference>
<feature type="domain" description="WCX" evidence="2">
    <location>
        <begin position="290"/>
        <end position="350"/>
    </location>
</feature>
<accession>B0MQC7</accession>
<dbReference type="PROSITE" id="PS52050">
    <property type="entry name" value="WYL"/>
    <property type="match status" value="1"/>
</dbReference>
<proteinExistence type="predicted"/>
<evidence type="ECO:0000313" key="4">
    <source>
        <dbReference type="Proteomes" id="UP000005326"/>
    </source>
</evidence>
<evidence type="ECO:0000259" key="2">
    <source>
        <dbReference type="Pfam" id="PF25583"/>
    </source>
</evidence>
<name>B0MQC7_9FIRM</name>
<reference evidence="3" key="2">
    <citation type="submission" date="2014-06" db="EMBL/GenBank/DDBJ databases">
        <title>Draft genome sequence of Eubacterium siraeum (DSM 15702).</title>
        <authorList>
            <person name="Sudarsanam P."/>
            <person name="Ley R."/>
            <person name="Guruge J."/>
            <person name="Turnbaugh P.J."/>
            <person name="Mahowald M."/>
            <person name="Liep D."/>
            <person name="Gordon J."/>
        </authorList>
    </citation>
    <scope>NUCLEOTIDE SEQUENCE</scope>
    <source>
        <strain evidence="3">DSM 15702</strain>
    </source>
</reference>